<reference evidence="1 2" key="1">
    <citation type="journal article" date="2018" name="Front. Plant Sci.">
        <title>Red Clover (Trifolium pratense) and Zigzag Clover (T. medium) - A Picture of Genomic Similarities and Differences.</title>
        <authorList>
            <person name="Dluhosova J."/>
            <person name="Istvanek J."/>
            <person name="Nedelnik J."/>
            <person name="Repkova J."/>
        </authorList>
    </citation>
    <scope>NUCLEOTIDE SEQUENCE [LARGE SCALE GENOMIC DNA]</scope>
    <source>
        <strain evidence="2">cv. 10/8</strain>
        <tissue evidence="1">Leaf</tissue>
    </source>
</reference>
<protein>
    <submittedName>
        <fullName evidence="1">Uncharacterized protein</fullName>
    </submittedName>
</protein>
<comment type="caution">
    <text evidence="1">The sequence shown here is derived from an EMBL/GenBank/DDBJ whole genome shotgun (WGS) entry which is preliminary data.</text>
</comment>
<dbReference type="EMBL" id="LXQA010689287">
    <property type="protein sequence ID" value="MCI66131.1"/>
    <property type="molecule type" value="Genomic_DNA"/>
</dbReference>
<evidence type="ECO:0000313" key="1">
    <source>
        <dbReference type="EMBL" id="MCI66131.1"/>
    </source>
</evidence>
<feature type="non-terminal residue" evidence="1">
    <location>
        <position position="1"/>
    </location>
</feature>
<sequence length="47" mass="4864">TSSSSLEFVSISASDVASVFVLSEFVGAEISRGSENLVDYEASSSDT</sequence>
<dbReference type="Proteomes" id="UP000265520">
    <property type="component" value="Unassembled WGS sequence"/>
</dbReference>
<organism evidence="1 2">
    <name type="scientific">Trifolium medium</name>
    <dbReference type="NCBI Taxonomy" id="97028"/>
    <lineage>
        <taxon>Eukaryota</taxon>
        <taxon>Viridiplantae</taxon>
        <taxon>Streptophyta</taxon>
        <taxon>Embryophyta</taxon>
        <taxon>Tracheophyta</taxon>
        <taxon>Spermatophyta</taxon>
        <taxon>Magnoliopsida</taxon>
        <taxon>eudicotyledons</taxon>
        <taxon>Gunneridae</taxon>
        <taxon>Pentapetalae</taxon>
        <taxon>rosids</taxon>
        <taxon>fabids</taxon>
        <taxon>Fabales</taxon>
        <taxon>Fabaceae</taxon>
        <taxon>Papilionoideae</taxon>
        <taxon>50 kb inversion clade</taxon>
        <taxon>NPAAA clade</taxon>
        <taxon>Hologalegina</taxon>
        <taxon>IRL clade</taxon>
        <taxon>Trifolieae</taxon>
        <taxon>Trifolium</taxon>
    </lineage>
</organism>
<evidence type="ECO:0000313" key="2">
    <source>
        <dbReference type="Proteomes" id="UP000265520"/>
    </source>
</evidence>
<name>A0A392TY83_9FABA</name>
<proteinExistence type="predicted"/>
<accession>A0A392TY83</accession>
<keyword evidence="2" id="KW-1185">Reference proteome</keyword>
<dbReference type="AlphaFoldDB" id="A0A392TY83"/>